<keyword evidence="5" id="KW-1185">Reference proteome</keyword>
<dbReference type="OrthoDB" id="343030at2"/>
<feature type="domain" description="SbsA Ig-like" evidence="3">
    <location>
        <begin position="37"/>
        <end position="131"/>
    </location>
</feature>
<evidence type="ECO:0000313" key="4">
    <source>
        <dbReference type="EMBL" id="TGN08484.1"/>
    </source>
</evidence>
<dbReference type="InterPro" id="IPR032812">
    <property type="entry name" value="SbsA_Ig"/>
</dbReference>
<feature type="signal peptide" evidence="2">
    <location>
        <begin position="1"/>
        <end position="22"/>
    </location>
</feature>
<feature type="domain" description="SbsA Ig-like" evidence="3">
    <location>
        <begin position="163"/>
        <end position="254"/>
    </location>
</feature>
<dbReference type="Pfam" id="PF13205">
    <property type="entry name" value="Big_5"/>
    <property type="match status" value="3"/>
</dbReference>
<feature type="domain" description="SbsA Ig-like" evidence="3">
    <location>
        <begin position="295"/>
        <end position="384"/>
    </location>
</feature>
<sequence length="583" mass="62513">MKKRYKFLLIVFLFTFEFCKHASSDASKMLTFLGNDSSPKVVSAVPSMGDKELPRTQKIAILFDKPMNINSCVQSFSISPSTQGFYDLNDYSLNFTPSTLFSYGTYTYTLTKNCESKDGLDLKDIFTASFTVGNQTTAGTFPEVQSVTVSAGSSASCNSGSPTAVNILSDSVSNACMGTPLRNKIKVYFSRAMDKSATVSAITFSPNFNATYYWDSDTELSISPDSPFAYQTRINMTVSTVAQDTQGIRMQIPIAGSFQVGTPNLVPQLTSLTLSTGTLADCLAGIGTLGDLTTTSITTACLGNPTNNPIVFNFSRPMNQVQTQSNIGFSPSFTGTFGWSSDNLTLTYTPDAKLSYGIRYTITVGQNVITSDKITVEAASTYSFVAGGSVSSSPTVQAVGVASQGCATTFPGTGNAAGGNWSLGSCYWDSTLAVLTPSSYTFRAGDTGGGATSSTVDCTDVNTDNFRLIFTNYMDLNSTVNAVRLRRLSPPSTIIQLSSWTWADCQAAFPYGCRVLDLVFAEQESSCNSTLFGNATTGGDFNLMRSDNAPAGFPYYMITVDTSAKDVNNLFFSSNFNFTMEAK</sequence>
<proteinExistence type="predicted"/>
<evidence type="ECO:0000256" key="2">
    <source>
        <dbReference type="SAM" id="SignalP"/>
    </source>
</evidence>
<comment type="caution">
    <text evidence="4">The sequence shown here is derived from an EMBL/GenBank/DDBJ whole genome shotgun (WGS) entry which is preliminary data.</text>
</comment>
<gene>
    <name evidence="4" type="ORF">EHS11_16445</name>
</gene>
<dbReference type="Gene3D" id="2.60.40.3710">
    <property type="match status" value="3"/>
</dbReference>
<dbReference type="RefSeq" id="WP_135765436.1">
    <property type="nucleotide sequence ID" value="NZ_RQHV01000061.1"/>
</dbReference>
<feature type="chain" id="PRO_5021023464" description="SbsA Ig-like domain-containing protein" evidence="2">
    <location>
        <begin position="23"/>
        <end position="583"/>
    </location>
</feature>
<accession>A0A4R9LNA8</accession>
<dbReference type="AlphaFoldDB" id="A0A4R9LNA8"/>
<reference evidence="4" key="1">
    <citation type="journal article" date="2019" name="PLoS Negl. Trop. Dis.">
        <title>Revisiting the worldwide diversity of Leptospira species in the environment.</title>
        <authorList>
            <person name="Vincent A.T."/>
            <person name="Schiettekatte O."/>
            <person name="Bourhy P."/>
            <person name="Veyrier F.J."/>
            <person name="Picardeau M."/>
        </authorList>
    </citation>
    <scope>NUCLEOTIDE SEQUENCE [LARGE SCALE GENOMIC DNA]</scope>
    <source>
        <strain evidence="4">201400974</strain>
    </source>
</reference>
<evidence type="ECO:0000256" key="1">
    <source>
        <dbReference type="ARBA" id="ARBA00022729"/>
    </source>
</evidence>
<evidence type="ECO:0000259" key="3">
    <source>
        <dbReference type="Pfam" id="PF13205"/>
    </source>
</evidence>
<organism evidence="4 5">
    <name type="scientific">Leptospira ilyithenensis</name>
    <dbReference type="NCBI Taxonomy" id="2484901"/>
    <lineage>
        <taxon>Bacteria</taxon>
        <taxon>Pseudomonadati</taxon>
        <taxon>Spirochaetota</taxon>
        <taxon>Spirochaetia</taxon>
        <taxon>Leptospirales</taxon>
        <taxon>Leptospiraceae</taxon>
        <taxon>Leptospira</taxon>
    </lineage>
</organism>
<keyword evidence="1 2" id="KW-0732">Signal</keyword>
<dbReference type="EMBL" id="RQHV01000061">
    <property type="protein sequence ID" value="TGN08484.1"/>
    <property type="molecule type" value="Genomic_DNA"/>
</dbReference>
<dbReference type="Proteomes" id="UP000298264">
    <property type="component" value="Unassembled WGS sequence"/>
</dbReference>
<name>A0A4R9LNA8_9LEPT</name>
<evidence type="ECO:0000313" key="5">
    <source>
        <dbReference type="Proteomes" id="UP000298264"/>
    </source>
</evidence>
<protein>
    <recommendedName>
        <fullName evidence="3">SbsA Ig-like domain-containing protein</fullName>
    </recommendedName>
</protein>